<dbReference type="InterPro" id="IPR001752">
    <property type="entry name" value="Kinesin_motor_dom"/>
</dbReference>
<dbReference type="GO" id="GO:0003777">
    <property type="term" value="F:microtubule motor activity"/>
    <property type="evidence" value="ECO:0007669"/>
    <property type="project" value="InterPro"/>
</dbReference>
<dbReference type="PANTHER" id="PTHR47972:SF23">
    <property type="entry name" value="KINESIN MOTOR DOMAIN-CONTAINING PROTEIN"/>
    <property type="match status" value="1"/>
</dbReference>
<reference evidence="6" key="1">
    <citation type="journal article" date="2017" name="Plant J.">
        <title>The pomegranate (Punica granatum L.) genome and the genomics of punicalagin biosynthesis.</title>
        <authorList>
            <person name="Qin G."/>
            <person name="Xu C."/>
            <person name="Ming R."/>
            <person name="Tang H."/>
            <person name="Guyot R."/>
            <person name="Kramer E.M."/>
            <person name="Hu Y."/>
            <person name="Yi X."/>
            <person name="Qi Y."/>
            <person name="Xu X."/>
            <person name="Gao Z."/>
            <person name="Pan H."/>
            <person name="Jian J."/>
            <person name="Tian Y."/>
            <person name="Yue Z."/>
            <person name="Xu Y."/>
        </authorList>
    </citation>
    <scope>NUCLEOTIDE SEQUENCE [LARGE SCALE GENOMIC DNA]</scope>
    <source>
        <strain evidence="6">cv. Dabenzi</strain>
    </source>
</reference>
<keyword evidence="1 2" id="KW-0505">Motor protein</keyword>
<evidence type="ECO:0000313" key="5">
    <source>
        <dbReference type="EMBL" id="OWM89840.1"/>
    </source>
</evidence>
<dbReference type="Proteomes" id="UP000197138">
    <property type="component" value="Unassembled WGS sequence"/>
</dbReference>
<gene>
    <name evidence="5" type="ORF">CDL15_Pgr024589</name>
</gene>
<keyword evidence="2" id="KW-0547">Nucleotide-binding</keyword>
<dbReference type="GO" id="GO:0005524">
    <property type="term" value="F:ATP binding"/>
    <property type="evidence" value="ECO:0007669"/>
    <property type="project" value="UniProtKB-UniRule"/>
</dbReference>
<sequence length="907" mass="101981">MKESSKSVANLTETIHSLLGMKAPLTPNWVDSVCDIVKSIHSRGSNARFQPTKLDSDWRSLSTADEIDKDQVIISKLNDEIASLNSRINELSLRRRQALNEYLDLKGNIRVFCRMRPITMGENLGRSRPVAAPDSSKVFLEVAGSNSRSYSFDRVFPPGSSQDEVFMEVEPVIKSALDGYNACLFAYGQTGTGKTFTMEGNSDNPGLVPRTIQALLKRASNSNYKYLFRFSMLEIYLRNLKDLLVPQPVKPTDPMPPNLTIQMDPSGGIDIENLVAIPVSDHNQALQLYRLGCRFRSTASTNSNLNSSRSHCLIRISITCLNAPERRREKNKVWLIDLGGSERVVKTKASGRRLEEGKAINLSLSALGDVIYALQRKKGHIPFRNSKLTQVLKDSLGEDSKTLMLVHVSPKEEDLCETICTLNFAARVRSTCLGNEDPTEKAQKEAAKENLQAVIAGIECERQKLREDMDKLNIKLKSLTRTDPSCCENEYLALEVPQVNPDITKNKIKDARAASSSKLPGFMRPTFCSQKKSGTNQPMFDEKQLFKTRKRRTSSHRARSVAFPMKSGSEYTSDCSISGASCLVDLMKSTADVETEHSIDTSECDIKMVVFSEEKKLVTSDKMENKNYSMQHLKVDKWLQSRESRLAARISNNRRVPAVPLPLKQKGKEQNRAESLHCKVDAKDFKTTEIDKHYSKNEVVADEGASSSLTVEVEMDTAQSKQSNSLMNEDQMLDMESWFDASLILEDENYPFKVRDDILSGELEDFRQNEMPALQKSKEFIHEHNDPEEKFYVSDSSSKSELYLREVLYDMNMEDTEGSASPNMFKIQGRTNHLDLKNIRALFTDDTIQKNTSINTQNVHQLEGNAGKAGIYHPLNEKVQIICASALLGLRLQSLGFGDDFFNGLTR</sequence>
<dbReference type="SMART" id="SM00129">
    <property type="entry name" value="KISc"/>
    <property type="match status" value="1"/>
</dbReference>
<evidence type="ECO:0000259" key="4">
    <source>
        <dbReference type="PROSITE" id="PS50067"/>
    </source>
</evidence>
<dbReference type="EMBL" id="MTKT01000666">
    <property type="protein sequence ID" value="OWM89840.1"/>
    <property type="molecule type" value="Genomic_DNA"/>
</dbReference>
<dbReference type="InterPro" id="IPR036961">
    <property type="entry name" value="Kinesin_motor_dom_sf"/>
</dbReference>
<feature type="binding site" evidence="2">
    <location>
        <begin position="188"/>
        <end position="195"/>
    </location>
    <ligand>
        <name>ATP</name>
        <dbReference type="ChEBI" id="CHEBI:30616"/>
    </ligand>
</feature>
<comment type="similarity">
    <text evidence="2">Belongs to the TRAFAC class myosin-kinesin ATPase superfamily. Kinesin family.</text>
</comment>
<comment type="caution">
    <text evidence="5">The sequence shown here is derived from an EMBL/GenBank/DDBJ whole genome shotgun (WGS) entry which is preliminary data.</text>
</comment>
<evidence type="ECO:0000256" key="1">
    <source>
        <dbReference type="ARBA" id="ARBA00023175"/>
    </source>
</evidence>
<keyword evidence="3" id="KW-0175">Coiled coil</keyword>
<dbReference type="GO" id="GO:0015630">
    <property type="term" value="C:microtubule cytoskeleton"/>
    <property type="evidence" value="ECO:0007669"/>
    <property type="project" value="TreeGrafter"/>
</dbReference>
<feature type="coiled-coil region" evidence="3">
    <location>
        <begin position="74"/>
        <end position="108"/>
    </location>
</feature>
<dbReference type="Pfam" id="PF00225">
    <property type="entry name" value="Kinesin"/>
    <property type="match status" value="1"/>
</dbReference>
<evidence type="ECO:0000313" key="6">
    <source>
        <dbReference type="Proteomes" id="UP000197138"/>
    </source>
</evidence>
<dbReference type="AlphaFoldDB" id="A0A218XYD2"/>
<dbReference type="GO" id="GO:0008017">
    <property type="term" value="F:microtubule binding"/>
    <property type="evidence" value="ECO:0007669"/>
    <property type="project" value="InterPro"/>
</dbReference>
<dbReference type="Gene3D" id="3.40.850.10">
    <property type="entry name" value="Kinesin motor domain"/>
    <property type="match status" value="1"/>
</dbReference>
<feature type="domain" description="Kinesin motor" evidence="4">
    <location>
        <begin position="108"/>
        <end position="431"/>
    </location>
</feature>
<dbReference type="GO" id="GO:0007018">
    <property type="term" value="P:microtubule-based movement"/>
    <property type="evidence" value="ECO:0007669"/>
    <property type="project" value="InterPro"/>
</dbReference>
<accession>A0A218XYD2</accession>
<organism evidence="5 6">
    <name type="scientific">Punica granatum</name>
    <name type="common">Pomegranate</name>
    <dbReference type="NCBI Taxonomy" id="22663"/>
    <lineage>
        <taxon>Eukaryota</taxon>
        <taxon>Viridiplantae</taxon>
        <taxon>Streptophyta</taxon>
        <taxon>Embryophyta</taxon>
        <taxon>Tracheophyta</taxon>
        <taxon>Spermatophyta</taxon>
        <taxon>Magnoliopsida</taxon>
        <taxon>eudicotyledons</taxon>
        <taxon>Gunneridae</taxon>
        <taxon>Pentapetalae</taxon>
        <taxon>rosids</taxon>
        <taxon>malvids</taxon>
        <taxon>Myrtales</taxon>
        <taxon>Lythraceae</taxon>
        <taxon>Punica</taxon>
    </lineage>
</organism>
<proteinExistence type="inferred from homology"/>
<evidence type="ECO:0000256" key="3">
    <source>
        <dbReference type="SAM" id="Coils"/>
    </source>
</evidence>
<dbReference type="SUPFAM" id="SSF52540">
    <property type="entry name" value="P-loop containing nucleoside triphosphate hydrolases"/>
    <property type="match status" value="1"/>
</dbReference>
<evidence type="ECO:0000256" key="2">
    <source>
        <dbReference type="PROSITE-ProRule" id="PRU00283"/>
    </source>
</evidence>
<protein>
    <recommendedName>
        <fullName evidence="4">Kinesin motor domain-containing protein</fullName>
    </recommendedName>
</protein>
<dbReference type="InterPro" id="IPR027417">
    <property type="entry name" value="P-loop_NTPase"/>
</dbReference>
<dbReference type="PANTHER" id="PTHR47972">
    <property type="entry name" value="KINESIN-LIKE PROTEIN KLP-3"/>
    <property type="match status" value="1"/>
</dbReference>
<name>A0A218XYD2_PUNGR</name>
<feature type="coiled-coil region" evidence="3">
    <location>
        <begin position="441"/>
        <end position="482"/>
    </location>
</feature>
<dbReference type="PRINTS" id="PR00380">
    <property type="entry name" value="KINESINHEAVY"/>
</dbReference>
<dbReference type="PROSITE" id="PS50067">
    <property type="entry name" value="KINESIN_MOTOR_2"/>
    <property type="match status" value="1"/>
</dbReference>
<keyword evidence="2" id="KW-0067">ATP-binding</keyword>
<dbReference type="InterPro" id="IPR027640">
    <property type="entry name" value="Kinesin-like_fam"/>
</dbReference>